<reference evidence="2 3" key="1">
    <citation type="submission" date="2015-06" db="EMBL/GenBank/DDBJ databases">
        <title>Comparative genomics of Burkholderia leaf nodule symbionts.</title>
        <authorList>
            <person name="Carlier A."/>
            <person name="Eberl L."/>
            <person name="Pinto-Carbo M."/>
        </authorList>
    </citation>
    <scope>NUCLEOTIDE SEQUENCE [LARGE SCALE GENOMIC DNA]</scope>
    <source>
        <strain evidence="2 3">UZHbot3</strain>
    </source>
</reference>
<name>A0ABR5HNZ7_9BURK</name>
<evidence type="ECO:0008006" key="4">
    <source>
        <dbReference type="Google" id="ProtNLM"/>
    </source>
</evidence>
<feature type="signal peptide" evidence="1">
    <location>
        <begin position="1"/>
        <end position="18"/>
    </location>
</feature>
<dbReference type="EMBL" id="LELG01000010">
    <property type="protein sequence ID" value="KMQ81118.1"/>
    <property type="molecule type" value="Genomic_DNA"/>
</dbReference>
<comment type="caution">
    <text evidence="2">The sequence shown here is derived from an EMBL/GenBank/DDBJ whole genome shotgun (WGS) entry which is preliminary data.</text>
</comment>
<protein>
    <recommendedName>
        <fullName evidence="4">Lipoprotein</fullName>
    </recommendedName>
</protein>
<proteinExistence type="predicted"/>
<sequence length="86" mass="8839">MKTGLLATLISLTMSAFALGGCSSAPPLFSADGRPTQQIQCPAYGGWHNCTDNAKAQCPGGYDVIDQSSADSQNVMLIVCKAGASQ</sequence>
<dbReference type="PROSITE" id="PS51257">
    <property type="entry name" value="PROKAR_LIPOPROTEIN"/>
    <property type="match status" value="1"/>
</dbReference>
<keyword evidence="1" id="KW-0732">Signal</keyword>
<evidence type="ECO:0000313" key="3">
    <source>
        <dbReference type="Proteomes" id="UP000242951"/>
    </source>
</evidence>
<gene>
    <name evidence="2" type="ORF">BPMI_03048</name>
</gene>
<dbReference type="Proteomes" id="UP000242951">
    <property type="component" value="Unassembled WGS sequence"/>
</dbReference>
<keyword evidence="3" id="KW-1185">Reference proteome</keyword>
<accession>A0ABR5HNZ7</accession>
<organism evidence="2 3">
    <name type="scientific">Candidatus Burkholderia pumila</name>
    <dbReference type="NCBI Taxonomy" id="1090375"/>
    <lineage>
        <taxon>Bacteria</taxon>
        <taxon>Pseudomonadati</taxon>
        <taxon>Pseudomonadota</taxon>
        <taxon>Betaproteobacteria</taxon>
        <taxon>Burkholderiales</taxon>
        <taxon>Burkholderiaceae</taxon>
        <taxon>Burkholderia</taxon>
    </lineage>
</organism>
<feature type="chain" id="PRO_5045910521" description="Lipoprotein" evidence="1">
    <location>
        <begin position="19"/>
        <end position="86"/>
    </location>
</feature>
<evidence type="ECO:0000313" key="2">
    <source>
        <dbReference type="EMBL" id="KMQ81118.1"/>
    </source>
</evidence>
<evidence type="ECO:0000256" key="1">
    <source>
        <dbReference type="SAM" id="SignalP"/>
    </source>
</evidence>